<accession>A0A2T8F5L3</accession>
<dbReference type="AlphaFoldDB" id="A0A2T8F5L3"/>
<comment type="caution">
    <text evidence="1">The sequence shown here is derived from an EMBL/GenBank/DDBJ whole genome shotgun (WGS) entry which is preliminary data.</text>
</comment>
<reference evidence="1 2" key="1">
    <citation type="submission" date="2018-04" db="EMBL/GenBank/DDBJ databases">
        <title>Genome of Nocardioides gansuensis WSJ-1.</title>
        <authorList>
            <person name="Wu S."/>
            <person name="Wang G."/>
        </authorList>
    </citation>
    <scope>NUCLEOTIDE SEQUENCE [LARGE SCALE GENOMIC DNA]</scope>
    <source>
        <strain evidence="1 2">WSJ-1</strain>
    </source>
</reference>
<protein>
    <recommendedName>
        <fullName evidence="3">Blue (type 1) copper domain-containing protein</fullName>
    </recommendedName>
</protein>
<dbReference type="InterPro" id="IPR008972">
    <property type="entry name" value="Cupredoxin"/>
</dbReference>
<dbReference type="EMBL" id="QDGZ01000011">
    <property type="protein sequence ID" value="PVG80970.1"/>
    <property type="molecule type" value="Genomic_DNA"/>
</dbReference>
<dbReference type="Gene3D" id="2.60.40.420">
    <property type="entry name" value="Cupredoxins - blue copper proteins"/>
    <property type="match status" value="1"/>
</dbReference>
<evidence type="ECO:0000313" key="1">
    <source>
        <dbReference type="EMBL" id="PVG80970.1"/>
    </source>
</evidence>
<proteinExistence type="predicted"/>
<dbReference type="SUPFAM" id="SSF49503">
    <property type="entry name" value="Cupredoxins"/>
    <property type="match status" value="2"/>
</dbReference>
<keyword evidence="2" id="KW-1185">Reference proteome</keyword>
<dbReference type="Proteomes" id="UP000246018">
    <property type="component" value="Unassembled WGS sequence"/>
</dbReference>
<sequence>MLVVALLLSAGLAACTPEGGGRSGPAPDDGSQRRDVLLDQGSADVVDLRPVTVQARPGDVVVLHSGNPGHGGDDESPVHHLFTSAPADSPPPLFVAAGRGHLPNPGSWGMCRGGDPARATGGCPIPPVEGPSAYDGRSYFSLGALLPGETRELPLAPDLPPGTYRFTCTVHPDMYVDIEVVEDPTTAAPLPPAEVAAARQQVVPHTTSGPGRPVVLLGPQPAGSAAEVLTAVPGAVRVPVGGAVTWRVDDRSPHTVELGLDHPPHLADTTATDTAPAVPRGRRWDGTGTVRSGVLSADPSVDRTTFSLVFTRPGTYRAYDRFHAGIKTVVQVG</sequence>
<evidence type="ECO:0000313" key="2">
    <source>
        <dbReference type="Proteomes" id="UP000246018"/>
    </source>
</evidence>
<name>A0A2T8F5L3_9ACTN</name>
<gene>
    <name evidence="1" type="ORF">DDE18_20635</name>
</gene>
<evidence type="ECO:0008006" key="3">
    <source>
        <dbReference type="Google" id="ProtNLM"/>
    </source>
</evidence>
<organism evidence="1 2">
    <name type="scientific">Nocardioides gansuensis</name>
    <dbReference type="NCBI Taxonomy" id="2138300"/>
    <lineage>
        <taxon>Bacteria</taxon>
        <taxon>Bacillati</taxon>
        <taxon>Actinomycetota</taxon>
        <taxon>Actinomycetes</taxon>
        <taxon>Propionibacteriales</taxon>
        <taxon>Nocardioidaceae</taxon>
        <taxon>Nocardioides</taxon>
    </lineage>
</organism>